<dbReference type="Pfam" id="PF00400">
    <property type="entry name" value="WD40"/>
    <property type="match status" value="2"/>
</dbReference>
<keyword evidence="1" id="KW-0853">WD repeat</keyword>
<dbReference type="SUPFAM" id="SSF50998">
    <property type="entry name" value="Quinoprotein alcohol dehydrogenase-like"/>
    <property type="match status" value="1"/>
</dbReference>
<feature type="region of interest" description="Disordered" evidence="2">
    <location>
        <begin position="356"/>
        <end position="375"/>
    </location>
</feature>
<dbReference type="HOGENOM" id="CLU_591462_0_0_0"/>
<organism evidence="3 4">
    <name type="scientific">Methylomirabilis oxygeniifera</name>
    <dbReference type="NCBI Taxonomy" id="671143"/>
    <lineage>
        <taxon>Bacteria</taxon>
        <taxon>Candidatus Methylomirabilota</taxon>
        <taxon>Candidatus Methylomirabilia</taxon>
        <taxon>Candidatus Methylomirabilales</taxon>
        <taxon>Candidatus Methylomirabilaceae</taxon>
        <taxon>Candidatus Methylomirabilis</taxon>
    </lineage>
</organism>
<protein>
    <submittedName>
        <fullName evidence="3">Uncharacterized protein</fullName>
    </submittedName>
</protein>
<accession>D5ML53</accession>
<feature type="repeat" description="WD" evidence="1">
    <location>
        <begin position="132"/>
        <end position="173"/>
    </location>
</feature>
<evidence type="ECO:0000313" key="3">
    <source>
        <dbReference type="EMBL" id="CBE69895.1"/>
    </source>
</evidence>
<dbReference type="Gene3D" id="2.130.10.10">
    <property type="entry name" value="YVTN repeat-like/Quinoprotein amine dehydrogenase"/>
    <property type="match status" value="2"/>
</dbReference>
<dbReference type="EMBL" id="FP565575">
    <property type="protein sequence ID" value="CBE69895.1"/>
    <property type="molecule type" value="Genomic_DNA"/>
</dbReference>
<dbReference type="PANTHER" id="PTHR19879">
    <property type="entry name" value="TRANSCRIPTION INITIATION FACTOR TFIID"/>
    <property type="match status" value="1"/>
</dbReference>
<dbReference type="PATRIC" id="fig|671143.5.peg.2476"/>
<dbReference type="SMART" id="SM00320">
    <property type="entry name" value="WD40"/>
    <property type="match status" value="4"/>
</dbReference>
<dbReference type="Proteomes" id="UP000006898">
    <property type="component" value="Chromosome"/>
</dbReference>
<dbReference type="KEGG" id="mox:DAMO_2822"/>
<dbReference type="InterPro" id="IPR001680">
    <property type="entry name" value="WD40_rpt"/>
</dbReference>
<dbReference type="InterPro" id="IPR015943">
    <property type="entry name" value="WD40/YVTN_repeat-like_dom_sf"/>
</dbReference>
<evidence type="ECO:0000313" key="4">
    <source>
        <dbReference type="Proteomes" id="UP000006898"/>
    </source>
</evidence>
<dbReference type="STRING" id="671143.DAMO_2822"/>
<sequence length="462" mass="47899">MVVASVSFKQSITRWLGIGIALLGTWVLAPQAVAQEAPAIVWQQQAFTVGSAIGISRDGSTLVASGNEIMVLDPATGEVRLSIPNKAEAIAVSPAGDVIAAAQVTKDPDTGWWTASRLDLYETSDGSVRETMNEHKWQIWALAFSADAARLVSGDMMAELKLWDLASDSVIYSWPLQNGSVAFSPDGKYLVSNGQNSYARMYDTGTFTLKRAFLPWSGDRGVAFTPDGAKLVTSGSIPGGVDGVPTSAAIIKVFRASDGVLLKAIKIYDNGGQQVRAFALSVDGKYAAISLYSDQIRIYRLSDGALMKQYTVGTADVNGLAFTPDGMGLAYIRADGMVVMTANPVAPATPLVPPQAPLVPAPTPPTPPTPEPGPAVPQALTELRVSPEAVVGGQSATGTVVLAGPAPDGGQLVNLMTTNLVVSVPATITVPGGSTAAGFTITTLSVSAPVEGLIRASTSVGE</sequence>
<dbReference type="eggNOG" id="COG2319">
    <property type="taxonomic scope" value="Bacteria"/>
</dbReference>
<name>D5ML53_METO1</name>
<dbReference type="PANTHER" id="PTHR19879:SF9">
    <property type="entry name" value="TRANSCRIPTION INITIATION FACTOR TFIID SUBUNIT 5"/>
    <property type="match status" value="1"/>
</dbReference>
<dbReference type="InterPro" id="IPR011047">
    <property type="entry name" value="Quinoprotein_ADH-like_sf"/>
</dbReference>
<dbReference type="PROSITE" id="PS50082">
    <property type="entry name" value="WD_REPEATS_2"/>
    <property type="match status" value="1"/>
</dbReference>
<evidence type="ECO:0000256" key="2">
    <source>
        <dbReference type="SAM" id="MobiDB-lite"/>
    </source>
</evidence>
<reference evidence="3 4" key="1">
    <citation type="journal article" date="2010" name="Nature">
        <title>Nitrite-driven anaerobic methane oxidation by oxygenic bacteria.</title>
        <authorList>
            <person name="Ettwig K.F."/>
            <person name="Butler M.K."/>
            <person name="Le Paslier D."/>
            <person name="Pelletier E."/>
            <person name="Mangenot S."/>
            <person name="Kuypers M.M.M."/>
            <person name="Schreiber F."/>
            <person name="Dutilh B.E."/>
            <person name="Zedelius J."/>
            <person name="de Beer D."/>
            <person name="Gloerich J."/>
            <person name="Wessels H.J.C.T."/>
            <person name="van Allen T."/>
            <person name="Luesken F."/>
            <person name="Wu M."/>
            <person name="van de Pas-Schoonen K.T."/>
            <person name="Op den Camp H.J.M."/>
            <person name="Janssen-Megens E.M."/>
            <person name="Francoijs K-J."/>
            <person name="Stunnenberg H."/>
            <person name="Weissenbach J."/>
            <person name="Jetten M.S.M."/>
            <person name="Strous M."/>
        </authorList>
    </citation>
    <scope>NUCLEOTIDE SEQUENCE [LARGE SCALE GENOMIC DNA]</scope>
</reference>
<dbReference type="AlphaFoldDB" id="D5ML53"/>
<proteinExistence type="predicted"/>
<evidence type="ECO:0000256" key="1">
    <source>
        <dbReference type="PROSITE-ProRule" id="PRU00221"/>
    </source>
</evidence>
<gene>
    <name evidence="3" type="ORF">DAMO_2822</name>
</gene>